<dbReference type="GO" id="GO:0016705">
    <property type="term" value="F:oxidoreductase activity, acting on paired donors, with incorporation or reduction of molecular oxygen"/>
    <property type="evidence" value="ECO:0007669"/>
    <property type="project" value="InterPro"/>
</dbReference>
<protein>
    <recommendedName>
        <fullName evidence="7">BTB domain-containing protein</fullName>
    </recommendedName>
</protein>
<dbReference type="PROSITE" id="PS50097">
    <property type="entry name" value="BTB"/>
    <property type="match status" value="1"/>
</dbReference>
<dbReference type="Proteomes" id="UP000298390">
    <property type="component" value="Unassembled WGS sequence"/>
</dbReference>
<dbReference type="InterPro" id="IPR002401">
    <property type="entry name" value="Cyt_P450_E_grp-I"/>
</dbReference>
<dbReference type="SUPFAM" id="SSF48264">
    <property type="entry name" value="Cytochrome P450"/>
    <property type="match status" value="1"/>
</dbReference>
<dbReference type="Gene3D" id="3.30.710.10">
    <property type="entry name" value="Potassium Channel Kv1.1, Chain A"/>
    <property type="match status" value="1"/>
</dbReference>
<evidence type="ECO:0000256" key="6">
    <source>
        <dbReference type="PIRSR" id="PIRSR602401-1"/>
    </source>
</evidence>
<dbReference type="SMART" id="SM00225">
    <property type="entry name" value="BTB"/>
    <property type="match status" value="1"/>
</dbReference>
<dbReference type="GO" id="GO:0005506">
    <property type="term" value="F:iron ion binding"/>
    <property type="evidence" value="ECO:0007669"/>
    <property type="project" value="InterPro"/>
</dbReference>
<dbReference type="InterPro" id="IPR000210">
    <property type="entry name" value="BTB/POZ_dom"/>
</dbReference>
<dbReference type="GO" id="GO:0020037">
    <property type="term" value="F:heme binding"/>
    <property type="evidence" value="ECO:0007669"/>
    <property type="project" value="InterPro"/>
</dbReference>
<dbReference type="PANTHER" id="PTHR46206">
    <property type="entry name" value="CYTOCHROME P450"/>
    <property type="match status" value="1"/>
</dbReference>
<dbReference type="PROSITE" id="PS00086">
    <property type="entry name" value="CYTOCHROME_P450"/>
    <property type="match status" value="1"/>
</dbReference>
<keyword evidence="4" id="KW-0560">Oxidoreductase</keyword>
<evidence type="ECO:0000313" key="8">
    <source>
        <dbReference type="EMBL" id="TFY61720.1"/>
    </source>
</evidence>
<reference evidence="8 9" key="1">
    <citation type="submission" date="2019-01" db="EMBL/GenBank/DDBJ databases">
        <title>Genome sequencing of the rare red list fungi Fomitopsis rosea.</title>
        <authorList>
            <person name="Buettner E."/>
            <person name="Kellner H."/>
        </authorList>
    </citation>
    <scope>NUCLEOTIDE SEQUENCE [LARGE SCALE GENOMIC DNA]</scope>
    <source>
        <strain evidence="8 9">DSM 105464</strain>
    </source>
</reference>
<evidence type="ECO:0000256" key="4">
    <source>
        <dbReference type="ARBA" id="ARBA00023002"/>
    </source>
</evidence>
<comment type="cofactor">
    <cofactor evidence="1 6">
        <name>heme</name>
        <dbReference type="ChEBI" id="CHEBI:30413"/>
    </cofactor>
</comment>
<feature type="binding site" description="axial binding residue" evidence="6">
    <location>
        <position position="491"/>
    </location>
    <ligand>
        <name>heme</name>
        <dbReference type="ChEBI" id="CHEBI:30413"/>
    </ligand>
    <ligandPart>
        <name>Fe</name>
        <dbReference type="ChEBI" id="CHEBI:18248"/>
    </ligandPart>
</feature>
<gene>
    <name evidence="8" type="ORF">EVJ58_g4331</name>
</gene>
<dbReference type="CDD" id="cd11041">
    <property type="entry name" value="CYP503A1-like"/>
    <property type="match status" value="1"/>
</dbReference>
<dbReference type="InterPro" id="IPR001128">
    <property type="entry name" value="Cyt_P450"/>
</dbReference>
<organism evidence="8 9">
    <name type="scientific">Rhodofomes roseus</name>
    <dbReference type="NCBI Taxonomy" id="34475"/>
    <lineage>
        <taxon>Eukaryota</taxon>
        <taxon>Fungi</taxon>
        <taxon>Dikarya</taxon>
        <taxon>Basidiomycota</taxon>
        <taxon>Agaricomycotina</taxon>
        <taxon>Agaricomycetes</taxon>
        <taxon>Polyporales</taxon>
        <taxon>Rhodofomes</taxon>
    </lineage>
</organism>
<dbReference type="AlphaFoldDB" id="A0A4Y9YIA5"/>
<accession>A0A4Y9YIA5</accession>
<name>A0A4Y9YIA5_9APHY</name>
<dbReference type="InterPro" id="IPR011333">
    <property type="entry name" value="SKP1/BTB/POZ_sf"/>
</dbReference>
<keyword evidence="6" id="KW-0349">Heme</keyword>
<comment type="caution">
    <text evidence="8">The sequence shown here is derived from an EMBL/GenBank/DDBJ whole genome shotgun (WGS) entry which is preliminary data.</text>
</comment>
<dbReference type="EMBL" id="SEKV01000196">
    <property type="protein sequence ID" value="TFY61720.1"/>
    <property type="molecule type" value="Genomic_DNA"/>
</dbReference>
<evidence type="ECO:0000256" key="5">
    <source>
        <dbReference type="ARBA" id="ARBA00023004"/>
    </source>
</evidence>
<keyword evidence="5 6" id="KW-0408">Iron</keyword>
<dbReference type="CDD" id="cd18186">
    <property type="entry name" value="BTB_POZ_ZBTB_KLHL-like"/>
    <property type="match status" value="1"/>
</dbReference>
<dbReference type="GO" id="GO:0004497">
    <property type="term" value="F:monooxygenase activity"/>
    <property type="evidence" value="ECO:0007669"/>
    <property type="project" value="InterPro"/>
</dbReference>
<dbReference type="InterPro" id="IPR036396">
    <property type="entry name" value="Cyt_P450_sf"/>
</dbReference>
<evidence type="ECO:0000256" key="1">
    <source>
        <dbReference type="ARBA" id="ARBA00001971"/>
    </source>
</evidence>
<dbReference type="Pfam" id="PF00067">
    <property type="entry name" value="p450"/>
    <property type="match status" value="1"/>
</dbReference>
<dbReference type="Pfam" id="PF00651">
    <property type="entry name" value="BTB"/>
    <property type="match status" value="1"/>
</dbReference>
<evidence type="ECO:0000256" key="2">
    <source>
        <dbReference type="ARBA" id="ARBA00010617"/>
    </source>
</evidence>
<evidence type="ECO:0000256" key="3">
    <source>
        <dbReference type="ARBA" id="ARBA00022723"/>
    </source>
</evidence>
<sequence>MLVSTFSEKHVSRSYVAALVGVVRQRVTPRLSCPKYASNFATSSASTEEIMANAVEIAGAIIGVVVLTAIARWRFDPLYSIPTIGPSFPLLSYIGAYRYCKNAREVLQEGYAKHKIFKVAMLDQWVVIVSGAEMNDELRKIPDSHATFHEAAEELVQTRYTLSDSAVDHPIHIPAIRGPLTKNLAVVFGDVVDEVNAAFSETIGSKLKDDEWTGVNVLMSMAVIISRASNRVFVGLPLCRNEDYLHIVRQFTFDVSKGRFILSLSPRFLKPFVGRFIPWARRAMRNGSVYLRPMIEERQRKLKEMGDEWTDKPNDYMMWMIDEANRQGESTQVILEGIMVSNFAAIHTSSSSITQALYHLAESPEYADLLREEVESVVSEHGWTKVAMNKMWKLDSFMRESQRINGITHISVMRKTLQDTTLSDGTFIPAGTVVAGASSATHRDARNYENPEIFDPFRFADMRTEDGASIKHQFVTTSPEYVAFGHGKHACPGRFFAVNELKVMMAYILLHYDIKFEDGRPRPENSSRWHSVVPQNKEVLFRKRQAQVASANYRFRSGKLQLSRLLQLDAMAEPSRTSYSLTLVPQEGFMSASLVTPASPPFDRIDADFILRTADNVDFRVHKLTMRMASEIFEEMFSLGYAATSDDDADGIPVVRVTEHSQIIDALLRIIYPTQDPVLDTPTTACEVMRASLKYEIEVAMSFAKKALLDPKVASKDPLTVYAAACQMRMPNLALEAAKLSLRHEQIFLTATAPAGLDSLPATILFALMQYREKCKAIVQRFVQDDRVWKGWREFRYFLCEICDPRPINDDGLPREGAVILNVEHLRVVLRDLLRSMPGPVPDISEVMLSSMLLMAGSREITKCESCRMSIVRDVREFHAEILSEVQRSVSMIKLELVL</sequence>
<proteinExistence type="inferred from homology"/>
<dbReference type="InterPro" id="IPR017972">
    <property type="entry name" value="Cyt_P450_CS"/>
</dbReference>
<dbReference type="STRING" id="34475.A0A4Y9YIA5"/>
<comment type="similarity">
    <text evidence="2">Belongs to the cytochrome P450 family.</text>
</comment>
<evidence type="ECO:0000259" key="7">
    <source>
        <dbReference type="PROSITE" id="PS50097"/>
    </source>
</evidence>
<feature type="domain" description="BTB" evidence="7">
    <location>
        <begin position="607"/>
        <end position="680"/>
    </location>
</feature>
<keyword evidence="3 6" id="KW-0479">Metal-binding</keyword>
<dbReference type="Gene3D" id="1.10.630.10">
    <property type="entry name" value="Cytochrome P450"/>
    <property type="match status" value="1"/>
</dbReference>
<evidence type="ECO:0000313" key="9">
    <source>
        <dbReference type="Proteomes" id="UP000298390"/>
    </source>
</evidence>
<dbReference type="PRINTS" id="PR00463">
    <property type="entry name" value="EP450I"/>
</dbReference>